<organism evidence="3 4">
    <name type="scientific">Candidatus Corynebacterium faecigallinarum</name>
    <dbReference type="NCBI Taxonomy" id="2838528"/>
    <lineage>
        <taxon>Bacteria</taxon>
        <taxon>Bacillati</taxon>
        <taxon>Actinomycetota</taxon>
        <taxon>Actinomycetes</taxon>
        <taxon>Mycobacteriales</taxon>
        <taxon>Corynebacteriaceae</taxon>
        <taxon>Corynebacterium</taxon>
    </lineage>
</organism>
<reference evidence="3" key="2">
    <citation type="submission" date="2021-04" db="EMBL/GenBank/DDBJ databases">
        <authorList>
            <person name="Gilroy R."/>
        </authorList>
    </citation>
    <scope>NUCLEOTIDE SEQUENCE</scope>
    <source>
        <strain evidence="3">ChiHjej13B12-4958</strain>
    </source>
</reference>
<protein>
    <submittedName>
        <fullName evidence="3">Circularly permuted type 2 ATP-grasp protein</fullName>
    </submittedName>
</protein>
<dbReference type="PANTHER" id="PTHR34595:SF7">
    <property type="entry name" value="SLL1039 PROTEIN"/>
    <property type="match status" value="1"/>
</dbReference>
<proteinExistence type="predicted"/>
<dbReference type="Gene3D" id="3.30.1490.270">
    <property type="match status" value="1"/>
</dbReference>
<dbReference type="InterPro" id="IPR051680">
    <property type="entry name" value="ATP-dep_Glu-Cys_Ligase-2"/>
</dbReference>
<feature type="compositionally biased region" description="Polar residues" evidence="1">
    <location>
        <begin position="473"/>
        <end position="486"/>
    </location>
</feature>
<evidence type="ECO:0000313" key="4">
    <source>
        <dbReference type="Proteomes" id="UP000823858"/>
    </source>
</evidence>
<evidence type="ECO:0000259" key="2">
    <source>
        <dbReference type="Pfam" id="PF14403"/>
    </source>
</evidence>
<name>A0A9D2QF49_9CORY</name>
<sequence length="534" mass="58932">MTAVNNAYPVTDGVFDESMSAEGTRALYRRLAGVFDKFGDDELESRVNYLSSRYLDTGVTFDFAGQEEPFPLDIVPRLIAKAEFDKTEQGLKQRVRALEAFLADVYGTGQLFNDRIMPRSVVTTSSNFVRAVAGYKPHNGVRIHVAGIDLIRDGDGQLRVLEDNARIPSGVSYVLTNRQATVAALPEAVSRHNIARVDDYPARLRSALAKAAPPGVADPNIVVLTPGVYNSAYFEHAMLARTMGVSLVEGRDLVVRQGVAYLRTTDGLEQVHVIYRRVDDEFLDPVKFLPDSLLGCAGLLSAHANGTLTIANSVGNGIADDKLVYSFVPEMIRYYLDEEPLLPNVDTWRLEEPEHREEVLDRMDELVIKPVDGSGGKGIVMGPMCEKKELDAARKRIIADPRGWIAQPLVQLSTVPTMTAKGMQPRHVDLRPFVINDGEDMWVAPGGLTRVALQEGQMIVNSSQGGGSKDTWVVSTEVSGPESETGNIVPDTVPDSEMLERLENSVHDNPEDEKMQQQQQQQQQEKQRKTTGEE</sequence>
<dbReference type="InterPro" id="IPR025841">
    <property type="entry name" value="CP_ATPgrasp_2"/>
</dbReference>
<gene>
    <name evidence="3" type="ORF">H9751_05150</name>
</gene>
<dbReference type="InterPro" id="IPR016450">
    <property type="entry name" value="UCP005522"/>
</dbReference>
<accession>A0A9D2QF49</accession>
<evidence type="ECO:0000256" key="1">
    <source>
        <dbReference type="SAM" id="MobiDB-lite"/>
    </source>
</evidence>
<dbReference type="Proteomes" id="UP000823858">
    <property type="component" value="Unassembled WGS sequence"/>
</dbReference>
<dbReference type="SUPFAM" id="SSF56059">
    <property type="entry name" value="Glutathione synthetase ATP-binding domain-like"/>
    <property type="match status" value="1"/>
</dbReference>
<dbReference type="Gene3D" id="3.40.50.11290">
    <property type="match status" value="1"/>
</dbReference>
<dbReference type="PANTHER" id="PTHR34595">
    <property type="entry name" value="BLR5612 PROTEIN"/>
    <property type="match status" value="1"/>
</dbReference>
<reference evidence="3" key="1">
    <citation type="journal article" date="2021" name="PeerJ">
        <title>Extensive microbial diversity within the chicken gut microbiome revealed by metagenomics and culture.</title>
        <authorList>
            <person name="Gilroy R."/>
            <person name="Ravi A."/>
            <person name="Getino M."/>
            <person name="Pursley I."/>
            <person name="Horton D.L."/>
            <person name="Alikhan N.F."/>
            <person name="Baker D."/>
            <person name="Gharbi K."/>
            <person name="Hall N."/>
            <person name="Watson M."/>
            <person name="Adriaenssens E.M."/>
            <person name="Foster-Nyarko E."/>
            <person name="Jarju S."/>
            <person name="Secka A."/>
            <person name="Antonio M."/>
            <person name="Oren A."/>
            <person name="Chaudhuri R.R."/>
            <person name="La Ragione R."/>
            <person name="Hildebrand F."/>
            <person name="Pallen M.J."/>
        </authorList>
    </citation>
    <scope>NUCLEOTIDE SEQUENCE</scope>
    <source>
        <strain evidence="3">ChiHjej13B12-4958</strain>
    </source>
</reference>
<comment type="caution">
    <text evidence="3">The sequence shown here is derived from an EMBL/GenBank/DDBJ whole genome shotgun (WGS) entry which is preliminary data.</text>
</comment>
<evidence type="ECO:0000313" key="3">
    <source>
        <dbReference type="EMBL" id="HJC84919.1"/>
    </source>
</evidence>
<feature type="compositionally biased region" description="Basic and acidic residues" evidence="1">
    <location>
        <begin position="498"/>
        <end position="515"/>
    </location>
</feature>
<dbReference type="PIRSF" id="PIRSF005522">
    <property type="entry name" value="UCP005522"/>
    <property type="match status" value="1"/>
</dbReference>
<feature type="domain" description="Circularly permuted ATP-grasp type 2" evidence="2">
    <location>
        <begin position="76"/>
        <end position="452"/>
    </location>
</feature>
<feature type="region of interest" description="Disordered" evidence="1">
    <location>
        <begin position="461"/>
        <end position="534"/>
    </location>
</feature>
<dbReference type="EMBL" id="DWVP01000013">
    <property type="protein sequence ID" value="HJC84919.1"/>
    <property type="molecule type" value="Genomic_DNA"/>
</dbReference>
<dbReference type="Pfam" id="PF14403">
    <property type="entry name" value="CP_ATPgrasp_2"/>
    <property type="match status" value="1"/>
</dbReference>
<dbReference type="AlphaFoldDB" id="A0A9D2QF49"/>
<feature type="compositionally biased region" description="Basic and acidic residues" evidence="1">
    <location>
        <begin position="525"/>
        <end position="534"/>
    </location>
</feature>